<accession>E5A3Q6</accession>
<evidence type="ECO:0000256" key="1">
    <source>
        <dbReference type="ARBA" id="ARBA00023002"/>
    </source>
</evidence>
<proteinExistence type="predicted"/>
<keyword evidence="5" id="KW-1185">Reference proteome</keyword>
<feature type="region of interest" description="Disordered" evidence="2">
    <location>
        <begin position="696"/>
        <end position="740"/>
    </location>
</feature>
<dbReference type="OMA" id="HVILVAK"/>
<dbReference type="EMBL" id="FP929133">
    <property type="protein sequence ID" value="CBX98269.1"/>
    <property type="molecule type" value="Genomic_DNA"/>
</dbReference>
<organism evidence="5">
    <name type="scientific">Leptosphaeria maculans (strain JN3 / isolate v23.1.3 / race Av1-4-5-6-7-8)</name>
    <name type="common">Blackleg fungus</name>
    <name type="synonym">Phoma lingam</name>
    <dbReference type="NCBI Taxonomy" id="985895"/>
    <lineage>
        <taxon>Eukaryota</taxon>
        <taxon>Fungi</taxon>
        <taxon>Dikarya</taxon>
        <taxon>Ascomycota</taxon>
        <taxon>Pezizomycotina</taxon>
        <taxon>Dothideomycetes</taxon>
        <taxon>Pleosporomycetidae</taxon>
        <taxon>Pleosporales</taxon>
        <taxon>Pleosporineae</taxon>
        <taxon>Leptosphaeriaceae</taxon>
        <taxon>Plenodomus</taxon>
        <taxon>Plenodomus lingam/Leptosphaeria maculans species complex</taxon>
    </lineage>
</organism>
<feature type="domain" description="Flavin reductase like" evidence="3">
    <location>
        <begin position="83"/>
        <end position="253"/>
    </location>
</feature>
<evidence type="ECO:0000259" key="3">
    <source>
        <dbReference type="SMART" id="SM00903"/>
    </source>
</evidence>
<name>E5A3Q6_LEPMJ</name>
<evidence type="ECO:0000313" key="5">
    <source>
        <dbReference type="Proteomes" id="UP000002668"/>
    </source>
</evidence>
<evidence type="ECO:0000313" key="4">
    <source>
        <dbReference type="EMBL" id="CBX98269.1"/>
    </source>
</evidence>
<dbReference type="Pfam" id="PF01613">
    <property type="entry name" value="Flavin_Reduct"/>
    <property type="match status" value="1"/>
</dbReference>
<gene>
    <name evidence="4" type="ORF">LEMA_P096780.1</name>
</gene>
<dbReference type="InterPro" id="IPR002563">
    <property type="entry name" value="Flavin_Rdtase-like_dom"/>
</dbReference>
<sequence length="740" mass="83010">MRSDPQHEPSAAQTEDVYGFLEEVDSGDQDNTRRAANAQPEPESEPQPVSESGPKPEVQETIADIDDSNPEIDALRSSVRVVMRNVPSSAAIVTVACIDPETNKRIPVGAAISSLTTVSMDPPMISFNLKEPSKTLSAIREANGLFRIHITSANRGGASIVELFTRGNDAAAYSKRRKNLKRLWMPRNKKEESQSESLAPQIWDDDVQAAMECRVTQEIPVADHVILVAKISSVHKKDVNIPGILYVRGAYTRVEGTQIAVHTATPPVEIAQEVQTLWDCPRFPGEEDRRQYVEHIKSLVKSNKSYMEPGKSSIKRLASALPYHPRALGINLYILVAECKRELGLPNPQLPASQMEMPILNEFYGRISPASREKLIDRAKKLVSQDIGFLSLQYGALMQHLSASNYLKDFLPSDIMRPLREAGLVGTIGYQSKGTDNDIYKLEQIENNLVQYLRTLEFSEVLTTSMDDLLRRCGADVGAATYFKSSRSRLLAMTHPKVYNRDTLDISGHVNAAEERVIIRRLIHFLFPSNYSQYRKNRTVDPNEMLRRIHVHPVITGMDIEFLVAKIEHLFQSTQRFIDFAPKVYGLLDNWLDKRLEWFELQDRVKQFVHNMPLRATTWDTVDQMAAMGIHQNAKVSVPGQEWPQSVGSGALLATLVAKELKNFYGTTGTQRENMAIAKFLKDAYDYDVHPKPGMMAQSGVEGMDGVERDGSSSGSEMREAMLANLNVDISKRDRKTDSE</sequence>
<dbReference type="PANTHER" id="PTHR30466">
    <property type="entry name" value="FLAVIN REDUCTASE"/>
    <property type="match status" value="1"/>
</dbReference>
<dbReference type="GO" id="GO:0010181">
    <property type="term" value="F:FMN binding"/>
    <property type="evidence" value="ECO:0007669"/>
    <property type="project" value="InterPro"/>
</dbReference>
<dbReference type="eggNOG" id="ENOG502SB89">
    <property type="taxonomic scope" value="Eukaryota"/>
</dbReference>
<protein>
    <recommendedName>
        <fullName evidence="3">Flavin reductase like domain-containing protein</fullName>
    </recommendedName>
</protein>
<feature type="compositionally biased region" description="Basic and acidic residues" evidence="2">
    <location>
        <begin position="730"/>
        <end position="740"/>
    </location>
</feature>
<dbReference type="OrthoDB" id="2015405at2759"/>
<dbReference type="HOGENOM" id="CLU_018728_0_0_1"/>
<dbReference type="PANTHER" id="PTHR30466:SF1">
    <property type="entry name" value="FMN REDUCTASE (NADH) RUTF"/>
    <property type="match status" value="1"/>
</dbReference>
<dbReference type="GeneID" id="13286306"/>
<dbReference type="AlphaFoldDB" id="E5A3Q6"/>
<dbReference type="InterPro" id="IPR012349">
    <property type="entry name" value="Split_barrel_FMN-bd"/>
</dbReference>
<dbReference type="VEuPathDB" id="FungiDB:LEMA_P096780.1"/>
<dbReference type="GO" id="GO:0042602">
    <property type="term" value="F:riboflavin reductase (NADPH) activity"/>
    <property type="evidence" value="ECO:0007669"/>
    <property type="project" value="TreeGrafter"/>
</dbReference>
<feature type="region of interest" description="Disordered" evidence="2">
    <location>
        <begin position="1"/>
        <end position="71"/>
    </location>
</feature>
<keyword evidence="1" id="KW-0560">Oxidoreductase</keyword>
<dbReference type="InterPro" id="IPR050268">
    <property type="entry name" value="NADH-dep_flavin_reductase"/>
</dbReference>
<dbReference type="SMART" id="SM00903">
    <property type="entry name" value="Flavin_Reduct"/>
    <property type="match status" value="1"/>
</dbReference>
<dbReference type="Gene3D" id="2.30.110.10">
    <property type="entry name" value="Electron Transport, Fmn-binding Protein, Chain A"/>
    <property type="match status" value="1"/>
</dbReference>
<evidence type="ECO:0000256" key="2">
    <source>
        <dbReference type="SAM" id="MobiDB-lite"/>
    </source>
</evidence>
<dbReference type="STRING" id="985895.E5A3Q6"/>
<dbReference type="Proteomes" id="UP000002668">
    <property type="component" value="Genome"/>
</dbReference>
<reference evidence="5" key="1">
    <citation type="journal article" date="2011" name="Nat. Commun.">
        <title>Effector diversification within compartments of the Leptosphaeria maculans genome affected by Repeat-Induced Point mutations.</title>
        <authorList>
            <person name="Rouxel T."/>
            <person name="Grandaubert J."/>
            <person name="Hane J.K."/>
            <person name="Hoede C."/>
            <person name="van de Wouw A.P."/>
            <person name="Couloux A."/>
            <person name="Dominguez V."/>
            <person name="Anthouard V."/>
            <person name="Bally P."/>
            <person name="Bourras S."/>
            <person name="Cozijnsen A.J."/>
            <person name="Ciuffetti L.M."/>
            <person name="Degrave A."/>
            <person name="Dilmaghani A."/>
            <person name="Duret L."/>
            <person name="Fudal I."/>
            <person name="Goodwin S.B."/>
            <person name="Gout L."/>
            <person name="Glaser N."/>
            <person name="Linglin J."/>
            <person name="Kema G.H.J."/>
            <person name="Lapalu N."/>
            <person name="Lawrence C.B."/>
            <person name="May K."/>
            <person name="Meyer M."/>
            <person name="Ollivier B."/>
            <person name="Poulain J."/>
            <person name="Schoch C.L."/>
            <person name="Simon A."/>
            <person name="Spatafora J.W."/>
            <person name="Stachowiak A."/>
            <person name="Turgeon B.G."/>
            <person name="Tyler B.M."/>
            <person name="Vincent D."/>
            <person name="Weissenbach J."/>
            <person name="Amselem J."/>
            <person name="Quesneville H."/>
            <person name="Oliver R.P."/>
            <person name="Wincker P."/>
            <person name="Balesdent M.-H."/>
            <person name="Howlett B.J."/>
        </authorList>
    </citation>
    <scope>NUCLEOTIDE SEQUENCE [LARGE SCALE GENOMIC DNA]</scope>
    <source>
        <strain evidence="5">JN3 / isolate v23.1.3 / race Av1-4-5-6-7-8</strain>
    </source>
</reference>
<dbReference type="InParanoid" id="E5A3Q6"/>
<dbReference type="SUPFAM" id="SSF50475">
    <property type="entry name" value="FMN-binding split barrel"/>
    <property type="match status" value="1"/>
</dbReference>